<sequence length="302" mass="33497">MVASSSGSGGRDRAQTSARTRRFAPIRSEKLAHRHPELREHMDDPECDREVLRRTYLGFRIVNPIVSGWRSNWRRYLRPRLDPARETTVLDVGSGGGDIARLISRLARADGMPVAITAVDPDPRALDFARARPTPTGLTFRQASTRELLDAGERFDIVISNHVLHHLDAPREFLDETLALARRLVLHSDIERSAWAYRAFGALTWPWFAGSFIRDDGLTSIRKSFTLPELARVAGPGWRLRRAVPGRLLLMREVSGGHPDAEPDGARVGAAQASTEQASAQQAMTDQTDQAATANAVVGRER</sequence>
<dbReference type="EMBL" id="JASATX010000002">
    <property type="protein sequence ID" value="MDI2098509.1"/>
    <property type="molecule type" value="Genomic_DNA"/>
</dbReference>
<feature type="domain" description="Methyltransferase type 11" evidence="5">
    <location>
        <begin position="90"/>
        <end position="177"/>
    </location>
</feature>
<dbReference type="Gene3D" id="3.40.50.150">
    <property type="entry name" value="Vaccinia Virus protein VP39"/>
    <property type="match status" value="1"/>
</dbReference>
<feature type="compositionally biased region" description="Low complexity" evidence="4">
    <location>
        <begin position="270"/>
        <end position="296"/>
    </location>
</feature>
<dbReference type="PANTHER" id="PTHR43464">
    <property type="entry name" value="METHYLTRANSFERASE"/>
    <property type="match status" value="1"/>
</dbReference>
<dbReference type="GO" id="GO:0008757">
    <property type="term" value="F:S-adenosylmethionine-dependent methyltransferase activity"/>
    <property type="evidence" value="ECO:0007669"/>
    <property type="project" value="InterPro"/>
</dbReference>
<name>A0AAW6T874_9MICO</name>
<reference evidence="6 7" key="1">
    <citation type="submission" date="2023-04" db="EMBL/GenBank/DDBJ databases">
        <title>Klugiella caeni sp. nov. isolated from the sludge of biochemical tank.</title>
        <authorList>
            <person name="Geng K."/>
        </authorList>
    </citation>
    <scope>NUCLEOTIDE SEQUENCE [LARGE SCALE GENOMIC DNA]</scope>
    <source>
        <strain evidence="6 7">YN-L-19</strain>
    </source>
</reference>
<keyword evidence="2" id="KW-0808">Transferase</keyword>
<proteinExistence type="predicted"/>
<dbReference type="PANTHER" id="PTHR43464:SF19">
    <property type="entry name" value="UBIQUINONE BIOSYNTHESIS O-METHYLTRANSFERASE, MITOCHONDRIAL"/>
    <property type="match status" value="1"/>
</dbReference>
<comment type="caution">
    <text evidence="6">The sequence shown here is derived from an EMBL/GenBank/DDBJ whole genome shotgun (WGS) entry which is preliminary data.</text>
</comment>
<evidence type="ECO:0000313" key="7">
    <source>
        <dbReference type="Proteomes" id="UP001321506"/>
    </source>
</evidence>
<dbReference type="CDD" id="cd02440">
    <property type="entry name" value="AdoMet_MTases"/>
    <property type="match status" value="1"/>
</dbReference>
<evidence type="ECO:0000313" key="6">
    <source>
        <dbReference type="EMBL" id="MDI2098509.1"/>
    </source>
</evidence>
<keyword evidence="1 6" id="KW-0489">Methyltransferase</keyword>
<dbReference type="AlphaFoldDB" id="A0AAW6T874"/>
<keyword evidence="3" id="KW-0949">S-adenosyl-L-methionine</keyword>
<dbReference type="InterPro" id="IPR013216">
    <property type="entry name" value="Methyltransf_11"/>
</dbReference>
<feature type="region of interest" description="Disordered" evidence="4">
    <location>
        <begin position="1"/>
        <end position="30"/>
    </location>
</feature>
<dbReference type="Pfam" id="PF08241">
    <property type="entry name" value="Methyltransf_11"/>
    <property type="match status" value="1"/>
</dbReference>
<gene>
    <name evidence="6" type="ORF">QF206_05980</name>
</gene>
<keyword evidence="7" id="KW-1185">Reference proteome</keyword>
<feature type="region of interest" description="Disordered" evidence="4">
    <location>
        <begin position="255"/>
        <end position="302"/>
    </location>
</feature>
<dbReference type="InterPro" id="IPR029063">
    <property type="entry name" value="SAM-dependent_MTases_sf"/>
</dbReference>
<evidence type="ECO:0000256" key="3">
    <source>
        <dbReference type="ARBA" id="ARBA00022691"/>
    </source>
</evidence>
<organism evidence="6 7">
    <name type="scientific">Ruicaihuangia caeni</name>
    <dbReference type="NCBI Taxonomy" id="3042517"/>
    <lineage>
        <taxon>Bacteria</taxon>
        <taxon>Bacillati</taxon>
        <taxon>Actinomycetota</taxon>
        <taxon>Actinomycetes</taxon>
        <taxon>Micrococcales</taxon>
        <taxon>Microbacteriaceae</taxon>
        <taxon>Ruicaihuangia</taxon>
    </lineage>
</organism>
<dbReference type="SUPFAM" id="SSF53335">
    <property type="entry name" value="S-adenosyl-L-methionine-dependent methyltransferases"/>
    <property type="match status" value="1"/>
</dbReference>
<dbReference type="Proteomes" id="UP001321506">
    <property type="component" value="Unassembled WGS sequence"/>
</dbReference>
<accession>A0AAW6T874</accession>
<evidence type="ECO:0000256" key="1">
    <source>
        <dbReference type="ARBA" id="ARBA00022603"/>
    </source>
</evidence>
<evidence type="ECO:0000256" key="4">
    <source>
        <dbReference type="SAM" id="MobiDB-lite"/>
    </source>
</evidence>
<dbReference type="RefSeq" id="WP_281488299.1">
    <property type="nucleotide sequence ID" value="NZ_JASATX010000002.1"/>
</dbReference>
<dbReference type="NCBIfam" id="NF004851">
    <property type="entry name" value="PRK06202.1"/>
    <property type="match status" value="1"/>
</dbReference>
<protein>
    <submittedName>
        <fullName evidence="6">Methyltransferase domain-containing protein</fullName>
    </submittedName>
</protein>
<evidence type="ECO:0000259" key="5">
    <source>
        <dbReference type="Pfam" id="PF08241"/>
    </source>
</evidence>
<evidence type="ECO:0000256" key="2">
    <source>
        <dbReference type="ARBA" id="ARBA00022679"/>
    </source>
</evidence>
<dbReference type="GO" id="GO:0032259">
    <property type="term" value="P:methylation"/>
    <property type="evidence" value="ECO:0007669"/>
    <property type="project" value="UniProtKB-KW"/>
</dbReference>